<evidence type="ECO:0000313" key="2">
    <source>
        <dbReference type="Proteomes" id="UP001151760"/>
    </source>
</evidence>
<comment type="caution">
    <text evidence="1">The sequence shown here is derived from an EMBL/GenBank/DDBJ whole genome shotgun (WGS) entry which is preliminary data.</text>
</comment>
<organism evidence="1 2">
    <name type="scientific">Tanacetum coccineum</name>
    <dbReference type="NCBI Taxonomy" id="301880"/>
    <lineage>
        <taxon>Eukaryota</taxon>
        <taxon>Viridiplantae</taxon>
        <taxon>Streptophyta</taxon>
        <taxon>Embryophyta</taxon>
        <taxon>Tracheophyta</taxon>
        <taxon>Spermatophyta</taxon>
        <taxon>Magnoliopsida</taxon>
        <taxon>eudicotyledons</taxon>
        <taxon>Gunneridae</taxon>
        <taxon>Pentapetalae</taxon>
        <taxon>asterids</taxon>
        <taxon>campanulids</taxon>
        <taxon>Asterales</taxon>
        <taxon>Asteraceae</taxon>
        <taxon>Asteroideae</taxon>
        <taxon>Anthemideae</taxon>
        <taxon>Anthemidinae</taxon>
        <taxon>Tanacetum</taxon>
    </lineage>
</organism>
<gene>
    <name evidence="1" type="ORF">Tco_1112524</name>
</gene>
<reference evidence="1" key="1">
    <citation type="journal article" date="2022" name="Int. J. Mol. Sci.">
        <title>Draft Genome of Tanacetum Coccineum: Genomic Comparison of Closely Related Tanacetum-Family Plants.</title>
        <authorList>
            <person name="Yamashiro T."/>
            <person name="Shiraishi A."/>
            <person name="Nakayama K."/>
            <person name="Satake H."/>
        </authorList>
    </citation>
    <scope>NUCLEOTIDE SEQUENCE</scope>
</reference>
<evidence type="ECO:0000313" key="1">
    <source>
        <dbReference type="EMBL" id="GJU02186.1"/>
    </source>
</evidence>
<accession>A0ABQ5IPL7</accession>
<sequence length="140" mass="15866">MTFLIEKADKLGDSGFYSRKIPPTPAATFRTSWLFSLRPWSDSKEFGSVCEDHFGSTIKWFSLDEKSSVTLMQIPFAVSGIVDCGTRSRMRQTCRQSRAEWKSVQVLGDKVLKVNEKIMEEFMSRIGRLDKLSGLGGLFL</sequence>
<protein>
    <submittedName>
        <fullName evidence="1">Uncharacterized protein</fullName>
    </submittedName>
</protein>
<dbReference type="EMBL" id="BQNB010021034">
    <property type="protein sequence ID" value="GJU02186.1"/>
    <property type="molecule type" value="Genomic_DNA"/>
</dbReference>
<dbReference type="Proteomes" id="UP001151760">
    <property type="component" value="Unassembled WGS sequence"/>
</dbReference>
<keyword evidence="2" id="KW-1185">Reference proteome</keyword>
<name>A0ABQ5IPL7_9ASTR</name>
<reference evidence="1" key="2">
    <citation type="submission" date="2022-01" db="EMBL/GenBank/DDBJ databases">
        <authorList>
            <person name="Yamashiro T."/>
            <person name="Shiraishi A."/>
            <person name="Satake H."/>
            <person name="Nakayama K."/>
        </authorList>
    </citation>
    <scope>NUCLEOTIDE SEQUENCE</scope>
</reference>
<proteinExistence type="predicted"/>